<accession>W6T6V1</accession>
<evidence type="ECO:0000313" key="2">
    <source>
        <dbReference type="Proteomes" id="UP000019247"/>
    </source>
</evidence>
<dbReference type="EMBL" id="AWWK01000046">
    <property type="protein sequence ID" value="ETY73947.1"/>
    <property type="molecule type" value="Genomic_DNA"/>
</dbReference>
<comment type="caution">
    <text evidence="1">The sequence shown here is derived from an EMBL/GenBank/DDBJ whole genome shotgun (WGS) entry which is preliminary data.</text>
</comment>
<proteinExistence type="predicted"/>
<dbReference type="HOGENOM" id="CLU_3235167_0_0_9"/>
<evidence type="ECO:0000313" key="1">
    <source>
        <dbReference type="EMBL" id="ETY73947.1"/>
    </source>
</evidence>
<dbReference type="AlphaFoldDB" id="W6T6V1"/>
<gene>
    <name evidence="1" type="ORF">LFAB_09940</name>
</gene>
<protein>
    <submittedName>
        <fullName evidence="1">Uncharacterized protein</fullName>
    </submittedName>
</protein>
<sequence>MVISDLVGYASCRFTNEWKDPFFSGGLVCSQTAIKLSADHSQI</sequence>
<name>W6T6V1_9LACO</name>
<dbReference type="Proteomes" id="UP000019247">
    <property type="component" value="Unassembled WGS sequence"/>
</dbReference>
<reference evidence="1 2" key="1">
    <citation type="journal article" date="2014" name="Genome Announc.">
        <title>Genome Sequence of Lactobacillus fabifermentans Strain T30PCM01, Isolated from Fermenting Grape Marc.</title>
        <authorList>
            <person name="Treu L."/>
            <person name="Vendramin V."/>
            <person name="Bovo B."/>
            <person name="Giacomini A."/>
            <person name="Corich V."/>
            <person name="Campanaro S."/>
        </authorList>
    </citation>
    <scope>NUCLEOTIDE SEQUENCE [LARGE SCALE GENOMIC DNA]</scope>
    <source>
        <strain evidence="1 2">T30PCM01</strain>
    </source>
</reference>
<organism evidence="1 2">
    <name type="scientific">Lactiplantibacillus fabifermentans T30PCM01</name>
    <dbReference type="NCBI Taxonomy" id="1400520"/>
    <lineage>
        <taxon>Bacteria</taxon>
        <taxon>Bacillati</taxon>
        <taxon>Bacillota</taxon>
        <taxon>Bacilli</taxon>
        <taxon>Lactobacillales</taxon>
        <taxon>Lactobacillaceae</taxon>
        <taxon>Lactiplantibacillus</taxon>
    </lineage>
</organism>